<keyword evidence="2 4" id="KW-0012">Acyltransferase</keyword>
<keyword evidence="1 2" id="KW-0808">Transferase</keyword>
<comment type="pathway">
    <text evidence="2">Amino-acid biosynthesis; L-methionine biosynthesis via de novo pathway; O-succinyl-L-homoserine from L-homoserine: step 1/1.</text>
</comment>
<comment type="similarity">
    <text evidence="2">Belongs to the AB hydrolase superfamily. MetX family.</text>
</comment>
<dbReference type="HAMAP" id="MF_00296">
    <property type="entry name" value="MetX_acyltransf"/>
    <property type="match status" value="1"/>
</dbReference>
<dbReference type="InterPro" id="IPR029058">
    <property type="entry name" value="AB_hydrolase_fold"/>
</dbReference>
<comment type="function">
    <text evidence="2">Transfers a succinyl group from succinyl-CoA to L-homoserine, forming succinyl-L-homoserine.</text>
</comment>
<dbReference type="GO" id="GO:0004414">
    <property type="term" value="F:homoserine O-acetyltransferase activity"/>
    <property type="evidence" value="ECO:0007669"/>
    <property type="project" value="UniProtKB-EC"/>
</dbReference>
<dbReference type="EMBL" id="JAVYII010000001">
    <property type="protein sequence ID" value="MDT9591831.1"/>
    <property type="molecule type" value="Genomic_DNA"/>
</dbReference>
<comment type="subcellular location">
    <subcellularLocation>
        <location evidence="2">Cytoplasm</location>
    </subcellularLocation>
</comment>
<protein>
    <recommendedName>
        <fullName evidence="2">Homoserine O-succinyltransferase</fullName>
        <shortName evidence="2">HST</shortName>
        <ecNumber evidence="2">2.3.1.46</ecNumber>
    </recommendedName>
    <alternativeName>
        <fullName evidence="2">Homoserine transsuccinylase</fullName>
        <shortName evidence="2">HTS</shortName>
    </alternativeName>
</protein>
<evidence type="ECO:0000256" key="2">
    <source>
        <dbReference type="HAMAP-Rule" id="MF_00296"/>
    </source>
</evidence>
<feature type="binding site" evidence="2">
    <location>
        <position position="338"/>
    </location>
    <ligand>
        <name>substrate</name>
    </ligand>
</feature>
<keyword evidence="5" id="KW-1185">Reference proteome</keyword>
<evidence type="ECO:0000313" key="4">
    <source>
        <dbReference type="EMBL" id="MDT9591831.1"/>
    </source>
</evidence>
<dbReference type="NCBIfam" id="NF001209">
    <property type="entry name" value="PRK00175.1"/>
    <property type="match status" value="1"/>
</dbReference>
<dbReference type="PIRSF" id="PIRSF000443">
    <property type="entry name" value="Homoser_Ac_trans"/>
    <property type="match status" value="1"/>
</dbReference>
<sequence>MSGSGLGLVTTRHAVVATPQHPLRLVGGGVLEHVEVAYETYGELSPARDNVVLVAHALTGDAHAAGHHGDPARRGWWDDLIGPGRAVDTDRFFVVCPNLLGGCRGTTGPSSTDPATGRAYGPDFPDLEMGDLVAVHRRLLEHLGVGTVHAGVGGSLGGMQLLQWLGEEPGRLRRAVLVAATARLTAENRGFSAVAREAITSDPDYRGGRYAEHGVVPARGLKVARMLAHLTYVSAAGLETKYGREGIESYLHHQGDAFVRRFDAGSYLTLTRLLDRFDPFADPAFAKAAAAGEPEVLAISFDSDWRFGTDHSAHIVAELEAAGLVVEHHEIASPWGHDSFLLRPPGYHELVAAFLQR</sequence>
<name>A0ABU3PSG6_9ACTN</name>
<dbReference type="InterPro" id="IPR008220">
    <property type="entry name" value="HAT_MetX-like"/>
</dbReference>
<keyword evidence="2" id="KW-0963">Cytoplasm</keyword>
<evidence type="ECO:0000313" key="5">
    <source>
        <dbReference type="Proteomes" id="UP001268542"/>
    </source>
</evidence>
<keyword evidence="2" id="KW-0486">Methionine biosynthesis</keyword>
<feature type="active site" evidence="2">
    <location>
        <position position="304"/>
    </location>
</feature>
<comment type="catalytic activity">
    <reaction evidence="2">
        <text>L-homoserine + succinyl-CoA = O-succinyl-L-homoserine + CoA</text>
        <dbReference type="Rhea" id="RHEA:22008"/>
        <dbReference type="ChEBI" id="CHEBI:57287"/>
        <dbReference type="ChEBI" id="CHEBI:57292"/>
        <dbReference type="ChEBI" id="CHEBI:57476"/>
        <dbReference type="ChEBI" id="CHEBI:57661"/>
        <dbReference type="EC" id="2.3.1.46"/>
    </reaction>
</comment>
<organism evidence="4 5">
    <name type="scientific">Nocardioides imazamoxiresistens</name>
    <dbReference type="NCBI Taxonomy" id="3231893"/>
    <lineage>
        <taxon>Bacteria</taxon>
        <taxon>Bacillati</taxon>
        <taxon>Actinomycetota</taxon>
        <taxon>Actinomycetes</taxon>
        <taxon>Propionibacteriales</taxon>
        <taxon>Nocardioidaceae</taxon>
        <taxon>Nocardioides</taxon>
    </lineage>
</organism>
<reference evidence="4 5" key="1">
    <citation type="submission" date="2023-08" db="EMBL/GenBank/DDBJ databases">
        <title>Nocardioides seae sp. nov., a bacterium isolated from a soil.</title>
        <authorList>
            <person name="Wang X."/>
        </authorList>
    </citation>
    <scope>NUCLEOTIDE SEQUENCE [LARGE SCALE GENOMIC DNA]</scope>
    <source>
        <strain evidence="4 5">YZH12</strain>
    </source>
</reference>
<dbReference type="InterPro" id="IPR000073">
    <property type="entry name" value="AB_hydrolase_1"/>
</dbReference>
<proteinExistence type="inferred from homology"/>
<evidence type="ECO:0000256" key="1">
    <source>
        <dbReference type="ARBA" id="ARBA00022679"/>
    </source>
</evidence>
<keyword evidence="2" id="KW-0028">Amino-acid biosynthesis</keyword>
<dbReference type="Pfam" id="PF00561">
    <property type="entry name" value="Abhydrolase_1"/>
    <property type="match status" value="1"/>
</dbReference>
<dbReference type="NCBIfam" id="TIGR01392">
    <property type="entry name" value="homoserO_Ac_trn"/>
    <property type="match status" value="1"/>
</dbReference>
<feature type="site" description="Important for acyl-CoA specificity" evidence="2">
    <location>
        <position position="306"/>
    </location>
</feature>
<feature type="active site" description="Nucleophile" evidence="2">
    <location>
        <position position="155"/>
    </location>
</feature>
<dbReference type="RefSeq" id="WP_315730869.1">
    <property type="nucleotide sequence ID" value="NZ_JAVYII010000001.1"/>
</dbReference>
<comment type="caution">
    <text evidence="2">Lacks conserved residue(s) required for the propagation of feature annotation.</text>
</comment>
<dbReference type="Proteomes" id="UP001268542">
    <property type="component" value="Unassembled WGS sequence"/>
</dbReference>
<comment type="subunit">
    <text evidence="2">Homodimer.</text>
</comment>
<feature type="active site" evidence="2">
    <location>
        <position position="337"/>
    </location>
</feature>
<dbReference type="PANTHER" id="PTHR32268">
    <property type="entry name" value="HOMOSERINE O-ACETYLTRANSFERASE"/>
    <property type="match status" value="1"/>
</dbReference>
<gene>
    <name evidence="2" type="primary">metXS</name>
    <name evidence="4" type="ORF">RDV89_02035</name>
</gene>
<evidence type="ECO:0000259" key="3">
    <source>
        <dbReference type="Pfam" id="PF00561"/>
    </source>
</evidence>
<dbReference type="Gene3D" id="1.10.1740.110">
    <property type="match status" value="1"/>
</dbReference>
<feature type="binding site" evidence="2">
    <location>
        <position position="225"/>
    </location>
    <ligand>
        <name>substrate</name>
    </ligand>
</feature>
<dbReference type="EC" id="2.3.1.46" evidence="2"/>
<accession>A0ABU3PSG6</accession>
<comment type="caution">
    <text evidence="4">The sequence shown here is derived from an EMBL/GenBank/DDBJ whole genome shotgun (WGS) entry which is preliminary data.</text>
</comment>
<feature type="domain" description="AB hydrolase-1" evidence="3">
    <location>
        <begin position="51"/>
        <end position="343"/>
    </location>
</feature>
<dbReference type="SUPFAM" id="SSF53474">
    <property type="entry name" value="alpha/beta-Hydrolases"/>
    <property type="match status" value="1"/>
</dbReference>
<dbReference type="PANTHER" id="PTHR32268:SF11">
    <property type="entry name" value="HOMOSERINE O-ACETYLTRANSFERASE"/>
    <property type="match status" value="1"/>
</dbReference>
<dbReference type="Gene3D" id="3.40.50.1820">
    <property type="entry name" value="alpha/beta hydrolase"/>
    <property type="match status" value="1"/>
</dbReference>